<reference evidence="1 2" key="1">
    <citation type="submission" date="2013-09" db="EMBL/GenBank/DDBJ databases">
        <authorList>
            <person name="Zeng Z."/>
            <person name="Chen C."/>
        </authorList>
    </citation>
    <scope>NUCLEOTIDE SEQUENCE [LARGE SCALE GENOMIC DNA]</scope>
    <source>
        <strain evidence="1 2">WB 3.3-2</strain>
    </source>
</reference>
<dbReference type="eggNOG" id="ENOG50338GM">
    <property type="taxonomic scope" value="Bacteria"/>
</dbReference>
<dbReference type="EMBL" id="JRLX01000004">
    <property type="protein sequence ID" value="KGO87642.1"/>
    <property type="molecule type" value="Genomic_DNA"/>
</dbReference>
<name>A0A0A2M4T5_9FLAO</name>
<dbReference type="OrthoDB" id="795045at2"/>
<keyword evidence="2" id="KW-1185">Reference proteome</keyword>
<dbReference type="NCBIfam" id="NF047658">
    <property type="entry name" value="HYC_CC_PP"/>
    <property type="match status" value="1"/>
</dbReference>
<dbReference type="InterPro" id="IPR058512">
    <property type="entry name" value="DUF8199"/>
</dbReference>
<proteinExistence type="predicted"/>
<protein>
    <submittedName>
        <fullName evidence="1">Uncharacterized protein</fullName>
    </submittedName>
</protein>
<accession>A0A0A2M4T5</accession>
<evidence type="ECO:0000313" key="2">
    <source>
        <dbReference type="Proteomes" id="UP000030152"/>
    </source>
</evidence>
<dbReference type="STRING" id="1121895.GCA_000378485_01380"/>
<dbReference type="RefSeq" id="WP_020212517.1">
    <property type="nucleotide sequence ID" value="NZ_JRLX01000004.1"/>
</dbReference>
<organism evidence="1 2">
    <name type="scientific">Flavobacterium rivuli WB 3.3-2 = DSM 21788</name>
    <dbReference type="NCBI Taxonomy" id="1121895"/>
    <lineage>
        <taxon>Bacteria</taxon>
        <taxon>Pseudomonadati</taxon>
        <taxon>Bacteroidota</taxon>
        <taxon>Flavobacteriia</taxon>
        <taxon>Flavobacteriales</taxon>
        <taxon>Flavobacteriaceae</taxon>
        <taxon>Flavobacterium</taxon>
    </lineage>
</organism>
<dbReference type="Proteomes" id="UP000030152">
    <property type="component" value="Unassembled WGS sequence"/>
</dbReference>
<sequence length="138" mass="15404">MKPAKHISIILTLLILFSNIGLALNVHYCHDMVSGISLTYKADHCEKKAMPKSCCAMASKADKKCCKSHVVKLQDKTDQVLVKSLTLDLGVFYPVAVWNPLQALHTGAPLTIKENPSFYCDSHAPPLFKLYCQYIFYA</sequence>
<gene>
    <name evidence="1" type="ORF">Q765_05795</name>
</gene>
<dbReference type="Pfam" id="PF26622">
    <property type="entry name" value="DUF8199"/>
    <property type="match status" value="1"/>
</dbReference>
<evidence type="ECO:0000313" key="1">
    <source>
        <dbReference type="EMBL" id="KGO87642.1"/>
    </source>
</evidence>
<dbReference type="AlphaFoldDB" id="A0A0A2M4T5"/>
<comment type="caution">
    <text evidence="1">The sequence shown here is derived from an EMBL/GenBank/DDBJ whole genome shotgun (WGS) entry which is preliminary data.</text>
</comment>
<dbReference type="InterPro" id="IPR058060">
    <property type="entry name" value="HYC_CC_PP"/>
</dbReference>